<dbReference type="InterPro" id="IPR003594">
    <property type="entry name" value="HATPase_dom"/>
</dbReference>
<dbReference type="GO" id="GO:0004673">
    <property type="term" value="F:protein histidine kinase activity"/>
    <property type="evidence" value="ECO:0007669"/>
    <property type="project" value="UniProtKB-EC"/>
</dbReference>
<keyword evidence="1" id="KW-0472">Membrane</keyword>
<sequence length="353" mass="37882">MNTALNNTLSTAAPTFGSDLAQAVREEGVGWRRPAPLLAGLALFGLSAVFLRGHPAWALSLGLWAGHAAADGLCGLLARRTRPQDDALLPAILLVALLAGATLGWVIEQALVSASPQPADRLTRFWLHLSFGAALLGLPLTQGLRRLRALRRVEQDRARLRAELQMLQAQIEPHFLFNTLATLRSFIRQGSDQSLPLLDAVSGLFDIALTRARQAESTLGEECQIVDHYLAIMALRLGGRLVWRIDVDTALLDLPLPPLMLQPLVENAIQHGIEPSEAGGEVRLTAERDGAGLRLRVVNSGCPLRHDAEPAGHGLALANLRQRLRALHSDAAALTLATTADGLTEACLTLPLA</sequence>
<evidence type="ECO:0000256" key="1">
    <source>
        <dbReference type="SAM" id="Phobius"/>
    </source>
</evidence>
<dbReference type="Pfam" id="PF06580">
    <property type="entry name" value="His_kinase"/>
    <property type="match status" value="1"/>
</dbReference>
<evidence type="ECO:0000259" key="3">
    <source>
        <dbReference type="Pfam" id="PF06580"/>
    </source>
</evidence>
<feature type="domain" description="Signal transduction histidine kinase internal region" evidence="3">
    <location>
        <begin position="162"/>
        <end position="241"/>
    </location>
</feature>
<organism evidence="4 5">
    <name type="scientific">Pelomonas lactea</name>
    <dbReference type="NCBI Taxonomy" id="3299030"/>
    <lineage>
        <taxon>Bacteria</taxon>
        <taxon>Pseudomonadati</taxon>
        <taxon>Pseudomonadota</taxon>
        <taxon>Betaproteobacteria</taxon>
        <taxon>Burkholderiales</taxon>
        <taxon>Sphaerotilaceae</taxon>
        <taxon>Roseateles</taxon>
    </lineage>
</organism>
<evidence type="ECO:0000313" key="4">
    <source>
        <dbReference type="EMBL" id="MFG6463494.1"/>
    </source>
</evidence>
<feature type="transmembrane region" description="Helical" evidence="1">
    <location>
        <begin position="87"/>
        <end position="105"/>
    </location>
</feature>
<protein>
    <submittedName>
        <fullName evidence="4">Sensor histidine kinase</fullName>
        <ecNumber evidence="4">2.7.13.3</ecNumber>
    </submittedName>
</protein>
<keyword evidence="5" id="KW-1185">Reference proteome</keyword>
<dbReference type="InterPro" id="IPR036890">
    <property type="entry name" value="HATPase_C_sf"/>
</dbReference>
<dbReference type="PANTHER" id="PTHR34220:SF7">
    <property type="entry name" value="SENSOR HISTIDINE KINASE YPDA"/>
    <property type="match status" value="1"/>
</dbReference>
<dbReference type="Gene3D" id="3.30.565.10">
    <property type="entry name" value="Histidine kinase-like ATPase, C-terminal domain"/>
    <property type="match status" value="1"/>
</dbReference>
<keyword evidence="4" id="KW-0418">Kinase</keyword>
<accession>A0ABW7GNV4</accession>
<dbReference type="Pfam" id="PF02518">
    <property type="entry name" value="HATPase_c"/>
    <property type="match status" value="1"/>
</dbReference>
<dbReference type="EC" id="2.7.13.3" evidence="4"/>
<gene>
    <name evidence="4" type="ORF">ACG04Q_18105</name>
</gene>
<proteinExistence type="predicted"/>
<comment type="caution">
    <text evidence="4">The sequence shown here is derived from an EMBL/GenBank/DDBJ whole genome shotgun (WGS) entry which is preliminary data.</text>
</comment>
<evidence type="ECO:0000259" key="2">
    <source>
        <dbReference type="Pfam" id="PF02518"/>
    </source>
</evidence>
<dbReference type="InterPro" id="IPR050640">
    <property type="entry name" value="Bact_2-comp_sensor_kinase"/>
</dbReference>
<dbReference type="InterPro" id="IPR010559">
    <property type="entry name" value="Sig_transdc_His_kin_internal"/>
</dbReference>
<dbReference type="RefSeq" id="WP_394512541.1">
    <property type="nucleotide sequence ID" value="NZ_JBIGHX010000006.1"/>
</dbReference>
<feature type="domain" description="Histidine kinase/HSP90-like ATPase" evidence="2">
    <location>
        <begin position="260"/>
        <end position="352"/>
    </location>
</feature>
<name>A0ABW7GNV4_9BURK</name>
<dbReference type="EMBL" id="JBIGHX010000006">
    <property type="protein sequence ID" value="MFG6463494.1"/>
    <property type="molecule type" value="Genomic_DNA"/>
</dbReference>
<keyword evidence="1" id="KW-0812">Transmembrane</keyword>
<keyword evidence="4" id="KW-0808">Transferase</keyword>
<dbReference type="PANTHER" id="PTHR34220">
    <property type="entry name" value="SENSOR HISTIDINE KINASE YPDA"/>
    <property type="match status" value="1"/>
</dbReference>
<feature type="transmembrane region" description="Helical" evidence="1">
    <location>
        <begin position="125"/>
        <end position="144"/>
    </location>
</feature>
<keyword evidence="1" id="KW-1133">Transmembrane helix</keyword>
<dbReference type="Proteomes" id="UP001606302">
    <property type="component" value="Unassembled WGS sequence"/>
</dbReference>
<reference evidence="4 5" key="1">
    <citation type="submission" date="2024-08" db="EMBL/GenBank/DDBJ databases">
        <authorList>
            <person name="Lu H."/>
        </authorList>
    </citation>
    <scope>NUCLEOTIDE SEQUENCE [LARGE SCALE GENOMIC DNA]</scope>
    <source>
        <strain evidence="4 5">DXS20W</strain>
    </source>
</reference>
<dbReference type="SUPFAM" id="SSF55874">
    <property type="entry name" value="ATPase domain of HSP90 chaperone/DNA topoisomerase II/histidine kinase"/>
    <property type="match status" value="1"/>
</dbReference>
<evidence type="ECO:0000313" key="5">
    <source>
        <dbReference type="Proteomes" id="UP001606302"/>
    </source>
</evidence>